<protein>
    <recommendedName>
        <fullName evidence="2">Putative gluconeogenesis factor</fullName>
    </recommendedName>
</protein>
<dbReference type="GO" id="GO:0008360">
    <property type="term" value="P:regulation of cell shape"/>
    <property type="evidence" value="ECO:0007669"/>
    <property type="project" value="UniProtKB-UniRule"/>
</dbReference>
<dbReference type="InterPro" id="IPR002882">
    <property type="entry name" value="CofD"/>
</dbReference>
<comment type="similarity">
    <text evidence="2">Belongs to the gluconeogenesis factor family.</text>
</comment>
<accession>A0A2G9YD48</accession>
<comment type="subcellular location">
    <subcellularLocation>
        <location evidence="2">Cytoplasm</location>
    </subcellularLocation>
</comment>
<proteinExistence type="inferred from homology"/>
<dbReference type="HAMAP" id="MF_00973">
    <property type="entry name" value="Gluconeogen_factor"/>
    <property type="match status" value="1"/>
</dbReference>
<dbReference type="InterPro" id="IPR038136">
    <property type="entry name" value="CofD-like_dom_sf"/>
</dbReference>
<dbReference type="CDD" id="cd07187">
    <property type="entry name" value="YvcK_like"/>
    <property type="match status" value="1"/>
</dbReference>
<sequence length="336" mass="37000">MKSSKLNIVSIGGGTGQAAILRGLKDKNINLTAIVAVTDNGGSSGQIRRSMAIPQPGDSRNCLVSVSDAENLITKLFEYRFVEGDLQGVNLGNLIIAALTRILGDFGEAVTAANFLLKTKAQILPVSNQSTQICVELSSGEKIIGEWEIIARQSKARIKKAYLKNNISAFPACLSALTKADLIVIGPGSFYTAIISNLLVSGIKQTIKKSRAKILYICNLMSQPGQTTGFKISNHISELEKYLNKKVDYILVNNKKISKKILDIYKEFGSDEIIFDLKDSRIIQAPLVQNIIGEAVRQDKRRGKAFKEWSLWTHILRHDSEKLGEEIVKILTNLKK</sequence>
<dbReference type="InterPro" id="IPR010119">
    <property type="entry name" value="Gluconeogen_factor"/>
</dbReference>
<dbReference type="EMBL" id="PCRH01000032">
    <property type="protein sequence ID" value="PIP17158.1"/>
    <property type="molecule type" value="Genomic_DNA"/>
</dbReference>
<dbReference type="Pfam" id="PF01933">
    <property type="entry name" value="CofD"/>
    <property type="match status" value="1"/>
</dbReference>
<evidence type="ECO:0000313" key="3">
    <source>
        <dbReference type="EMBL" id="PIP17158.1"/>
    </source>
</evidence>
<dbReference type="GO" id="GO:0043743">
    <property type="term" value="F:LPPG:FO 2-phospho-L-lactate transferase activity"/>
    <property type="evidence" value="ECO:0007669"/>
    <property type="project" value="InterPro"/>
</dbReference>
<comment type="caution">
    <text evidence="3">The sequence shown here is derived from an EMBL/GenBank/DDBJ whole genome shotgun (WGS) entry which is preliminary data.</text>
</comment>
<organism evidence="3 4">
    <name type="scientific">Candidatus Portnoybacteria bacterium CG23_combo_of_CG06-09_8_20_14_all_37_13</name>
    <dbReference type="NCBI Taxonomy" id="1974819"/>
    <lineage>
        <taxon>Bacteria</taxon>
        <taxon>Candidatus Portnoyibacteriota</taxon>
    </lineage>
</organism>
<evidence type="ECO:0000313" key="4">
    <source>
        <dbReference type="Proteomes" id="UP000231480"/>
    </source>
</evidence>
<keyword evidence="1 2" id="KW-0963">Cytoplasm</keyword>
<reference evidence="3 4" key="1">
    <citation type="submission" date="2017-09" db="EMBL/GenBank/DDBJ databases">
        <title>Depth-based differentiation of microbial function through sediment-hosted aquifers and enrichment of novel symbionts in the deep terrestrial subsurface.</title>
        <authorList>
            <person name="Probst A.J."/>
            <person name="Ladd B."/>
            <person name="Jarett J.K."/>
            <person name="Geller-Mcgrath D.E."/>
            <person name="Sieber C.M."/>
            <person name="Emerson J.B."/>
            <person name="Anantharaman K."/>
            <person name="Thomas B.C."/>
            <person name="Malmstrom R."/>
            <person name="Stieglmeier M."/>
            <person name="Klingl A."/>
            <person name="Woyke T."/>
            <person name="Ryan C.M."/>
            <person name="Banfield J.F."/>
        </authorList>
    </citation>
    <scope>NUCLEOTIDE SEQUENCE [LARGE SCALE GENOMIC DNA]</scope>
    <source>
        <strain evidence="3">CG23_combo_of_CG06-09_8_20_14_all_37_13</strain>
    </source>
</reference>
<dbReference type="SUPFAM" id="SSF142338">
    <property type="entry name" value="CofD-like"/>
    <property type="match status" value="1"/>
</dbReference>
<name>A0A2G9YD48_9BACT</name>
<gene>
    <name evidence="3" type="ORF">COX44_01440</name>
</gene>
<dbReference type="NCBIfam" id="TIGR01826">
    <property type="entry name" value="CofD_related"/>
    <property type="match status" value="1"/>
</dbReference>
<evidence type="ECO:0000256" key="1">
    <source>
        <dbReference type="ARBA" id="ARBA00022490"/>
    </source>
</evidence>
<evidence type="ECO:0000256" key="2">
    <source>
        <dbReference type="HAMAP-Rule" id="MF_00973"/>
    </source>
</evidence>
<dbReference type="Gene3D" id="3.40.50.10680">
    <property type="entry name" value="CofD-like domains"/>
    <property type="match status" value="1"/>
</dbReference>
<dbReference type="Proteomes" id="UP000231480">
    <property type="component" value="Unassembled WGS sequence"/>
</dbReference>
<dbReference type="AlphaFoldDB" id="A0A2G9YD48"/>
<dbReference type="PANTHER" id="PTHR30135">
    <property type="entry name" value="UNCHARACTERIZED PROTEIN YVCK-RELATED"/>
    <property type="match status" value="1"/>
</dbReference>
<dbReference type="PANTHER" id="PTHR30135:SF3">
    <property type="entry name" value="GLUCONEOGENESIS FACTOR-RELATED"/>
    <property type="match status" value="1"/>
</dbReference>
<comment type="function">
    <text evidence="2">Required for morphogenesis under gluconeogenic growth conditions.</text>
</comment>
<dbReference type="GO" id="GO:0005737">
    <property type="term" value="C:cytoplasm"/>
    <property type="evidence" value="ECO:0007669"/>
    <property type="project" value="UniProtKB-SubCell"/>
</dbReference>